<name>A0A941IXA7_9BACT</name>
<keyword evidence="3" id="KW-1185">Reference proteome</keyword>
<accession>A0A941IXA7</accession>
<reference evidence="2" key="2">
    <citation type="submission" date="2021-04" db="EMBL/GenBank/DDBJ databases">
        <authorList>
            <person name="Zhang T."/>
            <person name="Zhang Y."/>
            <person name="Lu D."/>
            <person name="Zuo D."/>
            <person name="Du Z."/>
        </authorList>
    </citation>
    <scope>NUCLEOTIDE SEQUENCE</scope>
    <source>
        <strain evidence="2">JR1</strain>
    </source>
</reference>
<dbReference type="InterPro" id="IPR021145">
    <property type="entry name" value="Portal_protein_SPP1_Gp6-like"/>
</dbReference>
<gene>
    <name evidence="2" type="ORF">KDU71_07535</name>
</gene>
<sequence>MPSFKDLLAKHGKDYDKIISELTKDTIDDRKTEEYIDEYKGKRERRSKSVGKRENKIIGEGTDKKIVEVAKLVFNFPKKIVRTAVAFCVGGDMVVSSGGDADDAFNLFKTTWEKKLKMKNNIKKFVRTVMIETKAALLFYPITEGEEDDKVMGLRVSLLDSESGEFYPHFDKYKDMDAFTRRYKTKNEDDKDVTVVEVYTAEQITTFTKESGDYQMTAKKNLFGKIPVVYAEQSQPEWEDIVTLMDAFEMRLSRLADSNDYFAEPLLKLFGEVESLPGKDKVGKMVKFKMEKNLSGDGKVSHGDAEYLTWDQMPDSTKLELEQLWNGIFSMTSTPDLSFDNVKGIGANLSGIALKMMFLDALLKAQENQETFGEAIQRMVSVVIAGIGYWESKYKKDLEEADIEVKHNDPIPDDLKEWLESLGQAKADGVMSLETIIDNNPLAKDKKKELESIRKEQQSNASREGDTIIGSQE</sequence>
<dbReference type="EMBL" id="JAGTAR010000009">
    <property type="protein sequence ID" value="MBR8535408.1"/>
    <property type="molecule type" value="Genomic_DNA"/>
</dbReference>
<dbReference type="RefSeq" id="WP_212189314.1">
    <property type="nucleotide sequence ID" value="NZ_JAGTAR010000009.1"/>
</dbReference>
<dbReference type="Proteomes" id="UP000679220">
    <property type="component" value="Unassembled WGS sequence"/>
</dbReference>
<dbReference type="Pfam" id="PF05133">
    <property type="entry name" value="SPP1_portal"/>
    <property type="match status" value="1"/>
</dbReference>
<protein>
    <submittedName>
        <fullName evidence="2">Phage portal protein</fullName>
    </submittedName>
</protein>
<organism evidence="2 3">
    <name type="scientific">Carboxylicivirga sediminis</name>
    <dbReference type="NCBI Taxonomy" id="2006564"/>
    <lineage>
        <taxon>Bacteria</taxon>
        <taxon>Pseudomonadati</taxon>
        <taxon>Bacteroidota</taxon>
        <taxon>Bacteroidia</taxon>
        <taxon>Marinilabiliales</taxon>
        <taxon>Marinilabiliaceae</taxon>
        <taxon>Carboxylicivirga</taxon>
    </lineage>
</organism>
<feature type="region of interest" description="Disordered" evidence="1">
    <location>
        <begin position="447"/>
        <end position="473"/>
    </location>
</feature>
<comment type="caution">
    <text evidence="2">The sequence shown here is derived from an EMBL/GenBank/DDBJ whole genome shotgun (WGS) entry which is preliminary data.</text>
</comment>
<proteinExistence type="predicted"/>
<evidence type="ECO:0000256" key="1">
    <source>
        <dbReference type="SAM" id="MobiDB-lite"/>
    </source>
</evidence>
<feature type="compositionally biased region" description="Basic and acidic residues" evidence="1">
    <location>
        <begin position="447"/>
        <end position="457"/>
    </location>
</feature>
<evidence type="ECO:0000313" key="2">
    <source>
        <dbReference type="EMBL" id="MBR8535408.1"/>
    </source>
</evidence>
<reference evidence="2" key="1">
    <citation type="journal article" date="2018" name="Int. J. Syst. Evol. Microbiol.">
        <title>Carboxylicivirga sediminis sp. nov., isolated from coastal sediment.</title>
        <authorList>
            <person name="Wang F.Q."/>
            <person name="Ren L.H."/>
            <person name="Zou R.J."/>
            <person name="Sun Y.Z."/>
            <person name="Liu X.J."/>
            <person name="Jiang F."/>
            <person name="Liu L.J."/>
        </authorList>
    </citation>
    <scope>NUCLEOTIDE SEQUENCE</scope>
    <source>
        <strain evidence="2">JR1</strain>
    </source>
</reference>
<dbReference type="AlphaFoldDB" id="A0A941IXA7"/>
<evidence type="ECO:0000313" key="3">
    <source>
        <dbReference type="Proteomes" id="UP000679220"/>
    </source>
</evidence>